<dbReference type="EMBL" id="LNXY01000011">
    <property type="protein sequence ID" value="KTC89123.1"/>
    <property type="molecule type" value="Genomic_DNA"/>
</dbReference>
<organism evidence="1 2">
    <name type="scientific">Legionella drozanskii LLAP-1</name>
    <dbReference type="NCBI Taxonomy" id="1212489"/>
    <lineage>
        <taxon>Bacteria</taxon>
        <taxon>Pseudomonadati</taxon>
        <taxon>Pseudomonadota</taxon>
        <taxon>Gammaproteobacteria</taxon>
        <taxon>Legionellales</taxon>
        <taxon>Legionellaceae</taxon>
        <taxon>Legionella</taxon>
    </lineage>
</organism>
<dbReference type="PATRIC" id="fig|1212489.4.peg.814"/>
<protein>
    <submittedName>
        <fullName evidence="1">Uncharacterized protein</fullName>
    </submittedName>
</protein>
<dbReference type="Proteomes" id="UP000054736">
    <property type="component" value="Unassembled WGS sequence"/>
</dbReference>
<name>A0A0W0T0I9_9GAMM</name>
<keyword evidence="2" id="KW-1185">Reference proteome</keyword>
<proteinExistence type="predicted"/>
<dbReference type="RefSeq" id="WP_058495123.1">
    <property type="nucleotide sequence ID" value="NZ_CAAAIU010000021.1"/>
</dbReference>
<reference evidence="1 2" key="1">
    <citation type="submission" date="2015-11" db="EMBL/GenBank/DDBJ databases">
        <title>Genomic analysis of 38 Legionella species identifies large and diverse effector repertoires.</title>
        <authorList>
            <person name="Burstein D."/>
            <person name="Amaro F."/>
            <person name="Zusman T."/>
            <person name="Lifshitz Z."/>
            <person name="Cohen O."/>
            <person name="Gilbert J.A."/>
            <person name="Pupko T."/>
            <person name="Shuman H.A."/>
            <person name="Segal G."/>
        </authorList>
    </citation>
    <scope>NUCLEOTIDE SEQUENCE [LARGE SCALE GENOMIC DNA]</scope>
    <source>
        <strain evidence="1 2">ATCC 700990</strain>
    </source>
</reference>
<comment type="caution">
    <text evidence="1">The sequence shown here is derived from an EMBL/GenBank/DDBJ whole genome shotgun (WGS) entry which is preliminary data.</text>
</comment>
<gene>
    <name evidence="1" type="ORF">Ldro_0781</name>
</gene>
<evidence type="ECO:0000313" key="2">
    <source>
        <dbReference type="Proteomes" id="UP000054736"/>
    </source>
</evidence>
<evidence type="ECO:0000313" key="1">
    <source>
        <dbReference type="EMBL" id="KTC89123.1"/>
    </source>
</evidence>
<accession>A0A0W0T0I9</accession>
<dbReference type="AlphaFoldDB" id="A0A0W0T0I9"/>
<sequence>MIKKTIIISLILSMPLTVNAGFLDMNLAKRCHQLSIKLVETKELESNVFCAEKLYDASISAEMAGEAFTEDDNFTAKLDLQLAIKALNYSTVENCSEVAKIVNYKNELQDILLWIK</sequence>